<gene>
    <name evidence="8" type="ORF">GCM10009533_18470</name>
</gene>
<evidence type="ECO:0000313" key="8">
    <source>
        <dbReference type="EMBL" id="GAA0519650.1"/>
    </source>
</evidence>
<keyword evidence="4 6" id="KW-1133">Transmembrane helix</keyword>
<feature type="transmembrane region" description="Helical" evidence="6">
    <location>
        <begin position="271"/>
        <end position="290"/>
    </location>
</feature>
<feature type="transmembrane region" description="Helical" evidence="6">
    <location>
        <begin position="397"/>
        <end position="415"/>
    </location>
</feature>
<dbReference type="CDD" id="cd06174">
    <property type="entry name" value="MFS"/>
    <property type="match status" value="1"/>
</dbReference>
<feature type="domain" description="Major facilitator superfamily (MFS) profile" evidence="7">
    <location>
        <begin position="29"/>
        <end position="421"/>
    </location>
</feature>
<organism evidence="8 9">
    <name type="scientific">Saccharopolyspora erythraea</name>
    <name type="common">Streptomyces erythraeus</name>
    <dbReference type="NCBI Taxonomy" id="1836"/>
    <lineage>
        <taxon>Bacteria</taxon>
        <taxon>Bacillati</taxon>
        <taxon>Actinomycetota</taxon>
        <taxon>Actinomycetes</taxon>
        <taxon>Pseudonocardiales</taxon>
        <taxon>Pseudonocardiaceae</taxon>
        <taxon>Saccharopolyspora</taxon>
    </lineage>
</organism>
<feature type="transmembrane region" description="Helical" evidence="6">
    <location>
        <begin position="302"/>
        <end position="321"/>
    </location>
</feature>
<feature type="transmembrane region" description="Helical" evidence="6">
    <location>
        <begin position="25"/>
        <end position="43"/>
    </location>
</feature>
<protein>
    <submittedName>
        <fullName evidence="8">MFS transporter</fullName>
    </submittedName>
</protein>
<dbReference type="Gene3D" id="1.20.1250.20">
    <property type="entry name" value="MFS general substrate transporter like domains"/>
    <property type="match status" value="2"/>
</dbReference>
<dbReference type="InterPro" id="IPR050189">
    <property type="entry name" value="MFS_Efflux_Transporters"/>
</dbReference>
<evidence type="ECO:0000313" key="9">
    <source>
        <dbReference type="Proteomes" id="UP001500729"/>
    </source>
</evidence>
<feature type="transmembrane region" description="Helical" evidence="6">
    <location>
        <begin position="238"/>
        <end position="259"/>
    </location>
</feature>
<evidence type="ECO:0000256" key="5">
    <source>
        <dbReference type="ARBA" id="ARBA00023136"/>
    </source>
</evidence>
<dbReference type="PANTHER" id="PTHR43124:SF3">
    <property type="entry name" value="CHLORAMPHENICOL EFFLUX PUMP RV0191"/>
    <property type="match status" value="1"/>
</dbReference>
<feature type="transmembrane region" description="Helical" evidence="6">
    <location>
        <begin position="95"/>
        <end position="114"/>
    </location>
</feature>
<dbReference type="Pfam" id="PF07690">
    <property type="entry name" value="MFS_1"/>
    <property type="match status" value="1"/>
</dbReference>
<evidence type="ECO:0000256" key="6">
    <source>
        <dbReference type="SAM" id="Phobius"/>
    </source>
</evidence>
<keyword evidence="3 6" id="KW-0812">Transmembrane</keyword>
<reference evidence="8 9" key="1">
    <citation type="journal article" date="2019" name="Int. J. Syst. Evol. Microbiol.">
        <title>The Global Catalogue of Microorganisms (GCM) 10K type strain sequencing project: providing services to taxonomists for standard genome sequencing and annotation.</title>
        <authorList>
            <consortium name="The Broad Institute Genomics Platform"/>
            <consortium name="The Broad Institute Genome Sequencing Center for Infectious Disease"/>
            <person name="Wu L."/>
            <person name="Ma J."/>
        </authorList>
    </citation>
    <scope>NUCLEOTIDE SEQUENCE [LARGE SCALE GENOMIC DNA]</scope>
    <source>
        <strain evidence="8 9">JCM 10303</strain>
    </source>
</reference>
<name>A0ABN1CJM8_SACER</name>
<dbReference type="EMBL" id="BAAAGS010000009">
    <property type="protein sequence ID" value="GAA0519650.1"/>
    <property type="molecule type" value="Genomic_DNA"/>
</dbReference>
<dbReference type="PROSITE" id="PS50850">
    <property type="entry name" value="MFS"/>
    <property type="match status" value="1"/>
</dbReference>
<accession>A0ABN1CJM8</accession>
<dbReference type="SUPFAM" id="SSF103473">
    <property type="entry name" value="MFS general substrate transporter"/>
    <property type="match status" value="1"/>
</dbReference>
<comment type="subcellular location">
    <subcellularLocation>
        <location evidence="1">Cell membrane</location>
        <topology evidence="1">Multi-pass membrane protein</topology>
    </subcellularLocation>
</comment>
<evidence type="ECO:0000256" key="2">
    <source>
        <dbReference type="ARBA" id="ARBA00022475"/>
    </source>
</evidence>
<feature type="transmembrane region" description="Helical" evidence="6">
    <location>
        <begin position="327"/>
        <end position="348"/>
    </location>
</feature>
<feature type="transmembrane region" description="Helical" evidence="6">
    <location>
        <begin position="178"/>
        <end position="203"/>
    </location>
</feature>
<evidence type="ECO:0000256" key="4">
    <source>
        <dbReference type="ARBA" id="ARBA00022989"/>
    </source>
</evidence>
<dbReference type="InterPro" id="IPR020846">
    <property type="entry name" value="MFS_dom"/>
</dbReference>
<proteinExistence type="predicted"/>
<dbReference type="PANTHER" id="PTHR43124">
    <property type="entry name" value="PURINE EFFLUX PUMP PBUE"/>
    <property type="match status" value="1"/>
</dbReference>
<keyword evidence="9" id="KW-1185">Reference proteome</keyword>
<evidence type="ECO:0000259" key="7">
    <source>
        <dbReference type="PROSITE" id="PS50850"/>
    </source>
</evidence>
<sequence length="425" mass="44446">MQASALAVEPVGDQRHQRRHRPPRSAWLVWGVAAVCYFAALFHRASLGVVAQEALDRFHTGPAVLALFSAMQLGVYLALQVPSGLLADRLGPRRVITGGVLALAVGSAVFAVSGSVLGGIAGRVLIGFGDAFMFTNVLRLAAQWFPADRFGRVAALTGLAGGLGQVFSTLPLGTSLHALGWTGTFLGAAALTLALAVAGWLVIRDRPAGYAPEATGQAEGIGHTLKVVVAQRGTRHSFWVHFVLMAQFVAVTTLWGSPWLTDAQGHGEAEVGTLLMLCVFGFIAGTWFAGQYIAGRHLRRERFTLGLSVAVVAVWALLVLWPGTLPMPVLVAALVVIGIGGGGAMLAFDGARAANATHRSGAASGVVNMGGFTAAVLIQLLVGVVLQAVAWLPAAAAYRWAFAPVLLLLVLGTLAQASRRQHRAR</sequence>
<evidence type="ECO:0000256" key="1">
    <source>
        <dbReference type="ARBA" id="ARBA00004651"/>
    </source>
</evidence>
<dbReference type="InterPro" id="IPR036259">
    <property type="entry name" value="MFS_trans_sf"/>
</dbReference>
<dbReference type="InterPro" id="IPR011701">
    <property type="entry name" value="MFS"/>
</dbReference>
<dbReference type="Proteomes" id="UP001500729">
    <property type="component" value="Unassembled WGS sequence"/>
</dbReference>
<feature type="transmembrane region" description="Helical" evidence="6">
    <location>
        <begin position="63"/>
        <end position="83"/>
    </location>
</feature>
<feature type="transmembrane region" description="Helical" evidence="6">
    <location>
        <begin position="369"/>
        <end position="391"/>
    </location>
</feature>
<evidence type="ECO:0000256" key="3">
    <source>
        <dbReference type="ARBA" id="ARBA00022692"/>
    </source>
</evidence>
<keyword evidence="5 6" id="KW-0472">Membrane</keyword>
<comment type="caution">
    <text evidence="8">The sequence shown here is derived from an EMBL/GenBank/DDBJ whole genome shotgun (WGS) entry which is preliminary data.</text>
</comment>
<keyword evidence="2" id="KW-1003">Cell membrane</keyword>